<sequence>MVHKSPTSEISTQPRPLFIYGTLCAIPFLAWALTGEASNIEMVSSLVRPATVKGYSRFSVHHADYPAAIKDKAEASIDGLLLTPETMTQRRKLDDFEGETYKITSVIATFFDAKGKLEMIEADMYIWDGEKEKLTMEPWDLETFIKERLEDWLELFGGVELIGGADDEP</sequence>
<dbReference type="PANTHER" id="PTHR31544">
    <property type="entry name" value="AIG2-LIKE PROTEIN D"/>
    <property type="match status" value="1"/>
</dbReference>
<reference evidence="6" key="2">
    <citation type="submission" date="2015-01" db="EMBL/GenBank/DDBJ databases">
        <title>Evolutionary Origins and Diversification of the Mycorrhizal Mutualists.</title>
        <authorList>
            <consortium name="DOE Joint Genome Institute"/>
            <consortium name="Mycorrhizal Genomics Consortium"/>
            <person name="Kohler A."/>
            <person name="Kuo A."/>
            <person name="Nagy L.G."/>
            <person name="Floudas D."/>
            <person name="Copeland A."/>
            <person name="Barry K.W."/>
            <person name="Cichocki N."/>
            <person name="Veneault-Fourrey C."/>
            <person name="LaButti K."/>
            <person name="Lindquist E.A."/>
            <person name="Lipzen A."/>
            <person name="Lundell T."/>
            <person name="Morin E."/>
            <person name="Murat C."/>
            <person name="Riley R."/>
            <person name="Ohm R."/>
            <person name="Sun H."/>
            <person name="Tunlid A."/>
            <person name="Henrissat B."/>
            <person name="Grigoriev I.V."/>
            <person name="Hibbett D.S."/>
            <person name="Martin F."/>
        </authorList>
    </citation>
    <scope>NUCLEOTIDE SEQUENCE [LARGE SCALE GENOMIC DNA]</scope>
    <source>
        <strain evidence="6">Zn</strain>
    </source>
</reference>
<dbReference type="GO" id="GO:0016740">
    <property type="term" value="F:transferase activity"/>
    <property type="evidence" value="ECO:0007669"/>
    <property type="project" value="UniProtKB-KW"/>
</dbReference>
<dbReference type="Proteomes" id="UP000054321">
    <property type="component" value="Unassembled WGS sequence"/>
</dbReference>
<dbReference type="InterPro" id="IPR009288">
    <property type="entry name" value="AIG2-like_dom"/>
</dbReference>
<name>A0A0C3HQX6_OIDMZ</name>
<reference evidence="5 6" key="1">
    <citation type="submission" date="2014-04" db="EMBL/GenBank/DDBJ databases">
        <authorList>
            <consortium name="DOE Joint Genome Institute"/>
            <person name="Kuo A."/>
            <person name="Martino E."/>
            <person name="Perotto S."/>
            <person name="Kohler A."/>
            <person name="Nagy L.G."/>
            <person name="Floudas D."/>
            <person name="Copeland A."/>
            <person name="Barry K.W."/>
            <person name="Cichocki N."/>
            <person name="Veneault-Fourrey C."/>
            <person name="LaButti K."/>
            <person name="Lindquist E.A."/>
            <person name="Lipzen A."/>
            <person name="Lundell T."/>
            <person name="Morin E."/>
            <person name="Murat C."/>
            <person name="Sun H."/>
            <person name="Tunlid A."/>
            <person name="Henrissat B."/>
            <person name="Grigoriev I.V."/>
            <person name="Hibbett D.S."/>
            <person name="Martin F."/>
            <person name="Nordberg H.P."/>
            <person name="Cantor M.N."/>
            <person name="Hua S.X."/>
        </authorList>
    </citation>
    <scope>NUCLEOTIDE SEQUENCE [LARGE SCALE GENOMIC DNA]</scope>
    <source>
        <strain evidence="5 6">Zn</strain>
    </source>
</reference>
<dbReference type="OrthoDB" id="1044435at2759"/>
<dbReference type="EMBL" id="KN832872">
    <property type="protein sequence ID" value="KIN04642.1"/>
    <property type="molecule type" value="Genomic_DNA"/>
</dbReference>
<dbReference type="SUPFAM" id="SSF110857">
    <property type="entry name" value="Gamma-glutamyl cyclotransferase-like"/>
    <property type="match status" value="1"/>
</dbReference>
<dbReference type="Pfam" id="PF06094">
    <property type="entry name" value="GGACT"/>
    <property type="match status" value="1"/>
</dbReference>
<dbReference type="AlphaFoldDB" id="A0A0C3HQX6"/>
<evidence type="ECO:0000256" key="2">
    <source>
        <dbReference type="ARBA" id="ARBA00022679"/>
    </source>
</evidence>
<keyword evidence="6" id="KW-1185">Reference proteome</keyword>
<protein>
    <recommendedName>
        <fullName evidence="3">Putative gamma-glutamylcyclotransferase</fullName>
    </recommendedName>
</protein>
<comment type="similarity">
    <text evidence="1">Belongs to the gamma-glutamylcyclotransferase family.</text>
</comment>
<proteinExistence type="inferred from homology"/>
<feature type="domain" description="Gamma-glutamylcyclotransferase AIG2-like" evidence="4">
    <location>
        <begin position="17"/>
        <end position="139"/>
    </location>
</feature>
<dbReference type="PANTHER" id="PTHR31544:SF2">
    <property type="entry name" value="AIG2-LIKE PROTEIN D"/>
    <property type="match status" value="1"/>
</dbReference>
<gene>
    <name evidence="5" type="ORF">OIDMADRAFT_17617</name>
</gene>
<evidence type="ECO:0000313" key="6">
    <source>
        <dbReference type="Proteomes" id="UP000054321"/>
    </source>
</evidence>
<dbReference type="Gene3D" id="3.10.490.10">
    <property type="entry name" value="Gamma-glutamyl cyclotransferase-like"/>
    <property type="match status" value="1"/>
</dbReference>
<dbReference type="InterPro" id="IPR036568">
    <property type="entry name" value="GGCT-like_sf"/>
</dbReference>
<dbReference type="CDD" id="cd06661">
    <property type="entry name" value="GGCT_like"/>
    <property type="match status" value="1"/>
</dbReference>
<keyword evidence="2" id="KW-0808">Transferase</keyword>
<dbReference type="InterPro" id="IPR013024">
    <property type="entry name" value="GGCT-like"/>
</dbReference>
<dbReference type="InterPro" id="IPR045038">
    <property type="entry name" value="AIG2-like"/>
</dbReference>
<dbReference type="InParanoid" id="A0A0C3HQX6"/>
<accession>A0A0C3HQX6</accession>
<evidence type="ECO:0000256" key="1">
    <source>
        <dbReference type="ARBA" id="ARBA00008861"/>
    </source>
</evidence>
<evidence type="ECO:0000256" key="3">
    <source>
        <dbReference type="ARBA" id="ARBA00030602"/>
    </source>
</evidence>
<dbReference type="HOGENOM" id="CLU_093936_2_0_1"/>
<evidence type="ECO:0000313" key="5">
    <source>
        <dbReference type="EMBL" id="KIN04642.1"/>
    </source>
</evidence>
<evidence type="ECO:0000259" key="4">
    <source>
        <dbReference type="Pfam" id="PF06094"/>
    </source>
</evidence>
<organism evidence="5 6">
    <name type="scientific">Oidiodendron maius (strain Zn)</name>
    <dbReference type="NCBI Taxonomy" id="913774"/>
    <lineage>
        <taxon>Eukaryota</taxon>
        <taxon>Fungi</taxon>
        <taxon>Dikarya</taxon>
        <taxon>Ascomycota</taxon>
        <taxon>Pezizomycotina</taxon>
        <taxon>Leotiomycetes</taxon>
        <taxon>Leotiomycetes incertae sedis</taxon>
        <taxon>Myxotrichaceae</taxon>
        <taxon>Oidiodendron</taxon>
    </lineage>
</organism>